<sequence>MSGFAVVTGGNTGIGRHLVTAFAEAGYAVAFSYKHDDDAAQSLVESVEEAGGQALGLGCDVGVRAEVEAFFDEICDWYGDVPEVLVNNAGIQTWSTLLDLSEKDWDDVIQTNMKGCFLNTQAIAKRLVEVGKEGSIINIGSGCNKLAFPKLVSYTASKGGIEQFTKVSAVELGPHGIRVNCVAPGAILNERTAEEQPDYAGTWARVTPLRRVGTVEDLAGPVLFLASDAARFVTGQTLGVDGGVFARANWPYEE</sequence>
<dbReference type="EMBL" id="QLMK01000001">
    <property type="protein sequence ID" value="RAK33802.1"/>
    <property type="molecule type" value="Genomic_DNA"/>
</dbReference>
<comment type="caution">
    <text evidence="2">The sequence shown here is derived from an EMBL/GenBank/DDBJ whole genome shotgun (WGS) entry which is preliminary data.</text>
</comment>
<dbReference type="PRINTS" id="PR00081">
    <property type="entry name" value="GDHRDH"/>
</dbReference>
<dbReference type="PRINTS" id="PR00080">
    <property type="entry name" value="SDRFAMILY"/>
</dbReference>
<dbReference type="Gene3D" id="3.40.50.720">
    <property type="entry name" value="NAD(P)-binding Rossmann-like Domain"/>
    <property type="match status" value="1"/>
</dbReference>
<dbReference type="InterPro" id="IPR002347">
    <property type="entry name" value="SDR_fam"/>
</dbReference>
<comment type="similarity">
    <text evidence="1">Belongs to the short-chain dehydrogenases/reductases (SDR) family.</text>
</comment>
<proteinExistence type="inferred from homology"/>
<dbReference type="InterPro" id="IPR036291">
    <property type="entry name" value="NAD(P)-bd_dom_sf"/>
</dbReference>
<gene>
    <name evidence="2" type="ORF">C7374_101126</name>
</gene>
<dbReference type="OrthoDB" id="7255009at2"/>
<dbReference type="AlphaFoldDB" id="A0A364JYK1"/>
<accession>A0A364JYK1</accession>
<evidence type="ECO:0000313" key="3">
    <source>
        <dbReference type="Proteomes" id="UP000249453"/>
    </source>
</evidence>
<dbReference type="GO" id="GO:0016616">
    <property type="term" value="F:oxidoreductase activity, acting on the CH-OH group of donors, NAD or NADP as acceptor"/>
    <property type="evidence" value="ECO:0007669"/>
    <property type="project" value="TreeGrafter"/>
</dbReference>
<evidence type="ECO:0000313" key="2">
    <source>
        <dbReference type="EMBL" id="RAK33802.1"/>
    </source>
</evidence>
<protein>
    <submittedName>
        <fullName evidence="2">3-oxoacyl-[acyl-carrier protein] reductase</fullName>
    </submittedName>
</protein>
<dbReference type="Pfam" id="PF13561">
    <property type="entry name" value="adh_short_C2"/>
    <property type="match status" value="1"/>
</dbReference>
<dbReference type="SUPFAM" id="SSF51735">
    <property type="entry name" value="NAD(P)-binding Rossmann-fold domains"/>
    <property type="match status" value="1"/>
</dbReference>
<dbReference type="RefSeq" id="WP_111573683.1">
    <property type="nucleotide sequence ID" value="NZ_JBHEEY010000001.1"/>
</dbReference>
<reference evidence="2 3" key="1">
    <citation type="submission" date="2018-06" db="EMBL/GenBank/DDBJ databases">
        <title>Genomic Encyclopedia of Type Strains, Phase IV (KMG-IV): sequencing the most valuable type-strain genomes for metagenomic binning, comparative biology and taxonomic classification.</title>
        <authorList>
            <person name="Goeker M."/>
        </authorList>
    </citation>
    <scope>NUCLEOTIDE SEQUENCE [LARGE SCALE GENOMIC DNA]</scope>
    <source>
        <strain evidence="2 3">DSM 26720</strain>
    </source>
</reference>
<dbReference type="FunFam" id="3.40.50.720:FF:000084">
    <property type="entry name" value="Short-chain dehydrogenase reductase"/>
    <property type="match status" value="1"/>
</dbReference>
<evidence type="ECO:0000256" key="1">
    <source>
        <dbReference type="ARBA" id="ARBA00006484"/>
    </source>
</evidence>
<dbReference type="PANTHER" id="PTHR42760">
    <property type="entry name" value="SHORT-CHAIN DEHYDROGENASES/REDUCTASES FAMILY MEMBER"/>
    <property type="match status" value="1"/>
</dbReference>
<organism evidence="2 3">
    <name type="scientific">Falsochrobactrum ovis</name>
    <dbReference type="NCBI Taxonomy" id="1293442"/>
    <lineage>
        <taxon>Bacteria</taxon>
        <taxon>Pseudomonadati</taxon>
        <taxon>Pseudomonadota</taxon>
        <taxon>Alphaproteobacteria</taxon>
        <taxon>Hyphomicrobiales</taxon>
        <taxon>Brucellaceae</taxon>
        <taxon>Falsochrobactrum</taxon>
    </lineage>
</organism>
<name>A0A364JYK1_9HYPH</name>
<dbReference type="Proteomes" id="UP000249453">
    <property type="component" value="Unassembled WGS sequence"/>
</dbReference>
<keyword evidence="3" id="KW-1185">Reference proteome</keyword>